<protein>
    <recommendedName>
        <fullName evidence="2">Beta-lactamase-related domain-containing protein</fullName>
    </recommendedName>
</protein>
<evidence type="ECO:0000259" key="2">
    <source>
        <dbReference type="Pfam" id="PF00144"/>
    </source>
</evidence>
<comment type="caution">
    <text evidence="3">The sequence shown here is derived from an EMBL/GenBank/DDBJ whole genome shotgun (WGS) entry which is preliminary data.</text>
</comment>
<dbReference type="Proteomes" id="UP000599688">
    <property type="component" value="Unassembled WGS sequence"/>
</dbReference>
<name>A0A917A2R3_9FLAO</name>
<keyword evidence="1" id="KW-0812">Transmembrane</keyword>
<dbReference type="InterPro" id="IPR050789">
    <property type="entry name" value="Diverse_Enzym_Activities"/>
</dbReference>
<feature type="transmembrane region" description="Helical" evidence="1">
    <location>
        <begin position="7"/>
        <end position="26"/>
    </location>
</feature>
<dbReference type="PANTHER" id="PTHR43283:SF7">
    <property type="entry name" value="BETA-LACTAMASE-RELATED DOMAIN-CONTAINING PROTEIN"/>
    <property type="match status" value="1"/>
</dbReference>
<sequence>MKTIAKILKWIIGILILIVLGLYITGYDYIFKGIRVVYMTGHDTAFIDDYTYFDNRSIENNQATPLKKHKDYNTAYIPQQLGEANHTYGTIAFLIFKDGKLWHENYADGYGPDSFTNSFSMAKSITTLLLGKAIEDGFIESLDQKVIDFFPELQGEYADQVTVGDLASMASGLNWNENYYSPFSITAQAYYDENIRDLILGLSVNEQPGQSFNYLSGNTQLLGMVIEKAIGKNLSVYLSENFWKPMGMENRAFWQLDSQESGMEKTYCCISSNARDFARIGLLMMNNGQWNGKQILNEAFVQQCIQPRFDDYPNYGYGFWLEEIGGRNFFVMQGILGQYVIGDPEKNILIVRLGHEREEKGNNAVFPSDFYEYLNGAYEMMRDAK</sequence>
<reference evidence="3 4" key="1">
    <citation type="journal article" date="2014" name="Int. J. Syst. Evol. Microbiol.">
        <title>Complete genome sequence of Corynebacterium casei LMG S-19264T (=DSM 44701T), isolated from a smear-ripened cheese.</title>
        <authorList>
            <consortium name="US DOE Joint Genome Institute (JGI-PGF)"/>
            <person name="Walter F."/>
            <person name="Albersmeier A."/>
            <person name="Kalinowski J."/>
            <person name="Ruckert C."/>
        </authorList>
    </citation>
    <scope>NUCLEOTIDE SEQUENCE [LARGE SCALE GENOMIC DNA]</scope>
    <source>
        <strain evidence="3 4">CGMCC 1.12925</strain>
    </source>
</reference>
<organism evidence="3 4">
    <name type="scientific">Psychroflexus salis</name>
    <dbReference type="NCBI Taxonomy" id="1526574"/>
    <lineage>
        <taxon>Bacteria</taxon>
        <taxon>Pseudomonadati</taxon>
        <taxon>Bacteroidota</taxon>
        <taxon>Flavobacteriia</taxon>
        <taxon>Flavobacteriales</taxon>
        <taxon>Flavobacteriaceae</taxon>
        <taxon>Psychroflexus</taxon>
    </lineage>
</organism>
<dbReference type="Gene3D" id="3.40.710.10">
    <property type="entry name" value="DD-peptidase/beta-lactamase superfamily"/>
    <property type="match status" value="1"/>
</dbReference>
<feature type="domain" description="Beta-lactamase-related" evidence="2">
    <location>
        <begin position="88"/>
        <end position="354"/>
    </location>
</feature>
<accession>A0A917A2R3</accession>
<evidence type="ECO:0000313" key="4">
    <source>
        <dbReference type="Proteomes" id="UP000599688"/>
    </source>
</evidence>
<evidence type="ECO:0000313" key="3">
    <source>
        <dbReference type="EMBL" id="GGE22427.1"/>
    </source>
</evidence>
<dbReference type="EMBL" id="BMGL01000016">
    <property type="protein sequence ID" value="GGE22427.1"/>
    <property type="molecule type" value="Genomic_DNA"/>
</dbReference>
<keyword evidence="1" id="KW-0472">Membrane</keyword>
<evidence type="ECO:0000256" key="1">
    <source>
        <dbReference type="SAM" id="Phobius"/>
    </source>
</evidence>
<dbReference type="InterPro" id="IPR001466">
    <property type="entry name" value="Beta-lactam-related"/>
</dbReference>
<dbReference type="SUPFAM" id="SSF56601">
    <property type="entry name" value="beta-lactamase/transpeptidase-like"/>
    <property type="match status" value="1"/>
</dbReference>
<dbReference type="Pfam" id="PF00144">
    <property type="entry name" value="Beta-lactamase"/>
    <property type="match status" value="1"/>
</dbReference>
<proteinExistence type="predicted"/>
<gene>
    <name evidence="3" type="ORF">GCM10010831_24250</name>
</gene>
<dbReference type="PANTHER" id="PTHR43283">
    <property type="entry name" value="BETA-LACTAMASE-RELATED"/>
    <property type="match status" value="1"/>
</dbReference>
<keyword evidence="1" id="KW-1133">Transmembrane helix</keyword>
<keyword evidence="4" id="KW-1185">Reference proteome</keyword>
<dbReference type="RefSeq" id="WP_188407137.1">
    <property type="nucleotide sequence ID" value="NZ_BMGL01000016.1"/>
</dbReference>
<dbReference type="InterPro" id="IPR012338">
    <property type="entry name" value="Beta-lactam/transpept-like"/>
</dbReference>
<dbReference type="AlphaFoldDB" id="A0A917A2R3"/>